<evidence type="ECO:0000256" key="6">
    <source>
        <dbReference type="ARBA" id="ARBA00045649"/>
    </source>
</evidence>
<dbReference type="InterPro" id="IPR001780">
    <property type="entry name" value="Ribosomal_eL33"/>
</dbReference>
<proteinExistence type="inferred from homology"/>
<evidence type="ECO:0000256" key="4">
    <source>
        <dbReference type="ARBA" id="ARBA00035228"/>
    </source>
</evidence>
<protein>
    <recommendedName>
        <fullName evidence="4">Large ribosomal subunit protein eL33</fullName>
    </recommendedName>
    <alternativeName>
        <fullName evidence="5">60S ribosomal protein L35a</fullName>
    </alternativeName>
</protein>
<comment type="function">
    <text evidence="6">Component of the large ribosomal subunit. The ribosome is a large ribonucleoprotein complex responsible for the synthesis of proteins in the cell. Required for the proliferation and viability of hematopoietic cells.</text>
</comment>
<sequence length="55" mass="6369">MSGRLWSKAIFAGYKRGLRTQREHTALLKIEGVYAQDETEFCLGKRCAHVDLNWN</sequence>
<dbReference type="GeneTree" id="ENSGT00390000016972"/>
<dbReference type="Proteomes" id="UP000694399">
    <property type="component" value="Chromosome C1"/>
</dbReference>
<evidence type="ECO:0000256" key="2">
    <source>
        <dbReference type="ARBA" id="ARBA00022980"/>
    </source>
</evidence>
<dbReference type="SUPFAM" id="SSF50447">
    <property type="entry name" value="Translation proteins"/>
    <property type="match status" value="1"/>
</dbReference>
<dbReference type="Gene3D" id="2.40.10.190">
    <property type="entry name" value="translation elongation factor selb, chain A, domain 4"/>
    <property type="match status" value="1"/>
</dbReference>
<dbReference type="InterPro" id="IPR038661">
    <property type="entry name" value="Ribosomal_eL33_sf"/>
</dbReference>
<reference evidence="7" key="2">
    <citation type="submission" date="2025-08" db="UniProtKB">
        <authorList>
            <consortium name="Ensembl"/>
        </authorList>
    </citation>
    <scope>IDENTIFICATION</scope>
</reference>
<reference evidence="7" key="3">
    <citation type="submission" date="2025-09" db="UniProtKB">
        <authorList>
            <consortium name="Ensembl"/>
        </authorList>
    </citation>
    <scope>IDENTIFICATION</scope>
</reference>
<dbReference type="Pfam" id="PF01247">
    <property type="entry name" value="Ribosomal_L35Ae"/>
    <property type="match status" value="1"/>
</dbReference>
<dbReference type="GO" id="GO:0003735">
    <property type="term" value="F:structural constituent of ribosome"/>
    <property type="evidence" value="ECO:0007669"/>
    <property type="project" value="InterPro"/>
</dbReference>
<keyword evidence="2" id="KW-0689">Ribosomal protein</keyword>
<dbReference type="GO" id="GO:1990904">
    <property type="term" value="C:ribonucleoprotein complex"/>
    <property type="evidence" value="ECO:0007669"/>
    <property type="project" value="UniProtKB-KW"/>
</dbReference>
<keyword evidence="8" id="KW-1185">Reference proteome</keyword>
<evidence type="ECO:0000256" key="1">
    <source>
        <dbReference type="ARBA" id="ARBA00009269"/>
    </source>
</evidence>
<dbReference type="GO" id="GO:0005840">
    <property type="term" value="C:ribosome"/>
    <property type="evidence" value="ECO:0007669"/>
    <property type="project" value="UniProtKB-KW"/>
</dbReference>
<evidence type="ECO:0000313" key="8">
    <source>
        <dbReference type="Proteomes" id="UP000694399"/>
    </source>
</evidence>
<dbReference type="OMA" id="FISWETK"/>
<accession>A0A8C8XHL1</accession>
<evidence type="ECO:0000256" key="5">
    <source>
        <dbReference type="ARBA" id="ARBA00035530"/>
    </source>
</evidence>
<evidence type="ECO:0000313" key="7">
    <source>
        <dbReference type="Ensembl" id="ENSPLOP00000018037.1"/>
    </source>
</evidence>
<name>A0A8C8XHL1_PANLE</name>
<dbReference type="AlphaFoldDB" id="A0A8C8XHL1"/>
<dbReference type="PANTHER" id="PTHR10902">
    <property type="entry name" value="60S RIBOSOMAL PROTEIN L35A"/>
    <property type="match status" value="1"/>
</dbReference>
<dbReference type="GO" id="GO:0006412">
    <property type="term" value="P:translation"/>
    <property type="evidence" value="ECO:0007669"/>
    <property type="project" value="InterPro"/>
</dbReference>
<evidence type="ECO:0000256" key="3">
    <source>
        <dbReference type="ARBA" id="ARBA00023274"/>
    </source>
</evidence>
<reference evidence="7" key="1">
    <citation type="journal article" date="2019" name="bioRxiv">
        <title>Long live the king: chromosome-level assembly of the lion (Panthera leo) using linked-read, Hi-C, and long read data.</title>
        <authorList>
            <person name="Armstrong E.E."/>
            <person name="Taylor R.W."/>
            <person name="Miller D.E."/>
            <person name="Kaelin C."/>
            <person name="Barsh G."/>
            <person name="Hadly E.A."/>
            <person name="Petrov D."/>
        </authorList>
    </citation>
    <scope>NUCLEOTIDE SEQUENCE [LARGE SCALE GENOMIC DNA]</scope>
</reference>
<comment type="similarity">
    <text evidence="1">Belongs to the eukaryotic ribosomal protein eL33 family.</text>
</comment>
<dbReference type="InterPro" id="IPR009000">
    <property type="entry name" value="Transl_B-barrel_sf"/>
</dbReference>
<dbReference type="Ensembl" id="ENSPLOT00000019976.1">
    <property type="protein sequence ID" value="ENSPLOP00000018037.1"/>
    <property type="gene ID" value="ENSPLOG00000013231.1"/>
</dbReference>
<keyword evidence="3" id="KW-0687">Ribonucleoprotein</keyword>
<organism evidence="7 8">
    <name type="scientific">Panthera leo</name>
    <name type="common">Lion</name>
    <dbReference type="NCBI Taxonomy" id="9689"/>
    <lineage>
        <taxon>Eukaryota</taxon>
        <taxon>Metazoa</taxon>
        <taxon>Chordata</taxon>
        <taxon>Craniata</taxon>
        <taxon>Vertebrata</taxon>
        <taxon>Euteleostomi</taxon>
        <taxon>Mammalia</taxon>
        <taxon>Eutheria</taxon>
        <taxon>Laurasiatheria</taxon>
        <taxon>Carnivora</taxon>
        <taxon>Feliformia</taxon>
        <taxon>Felidae</taxon>
        <taxon>Pantherinae</taxon>
        <taxon>Panthera</taxon>
    </lineage>
</organism>